<feature type="compositionally biased region" description="Polar residues" evidence="7">
    <location>
        <begin position="9"/>
        <end position="25"/>
    </location>
</feature>
<dbReference type="PANTHER" id="PTHR34436:SF1">
    <property type="entry name" value="CENTROMERE PROTEIN M"/>
    <property type="match status" value="1"/>
</dbReference>
<sequence>MSADDQDLSETSMPEGNENNPQQQGKLGDKPGTEDDGKILRPHNDLRNIYEMRTLLVIAAEGSLKVPDDLRTFTEGDPRVNVRYTSKLPLPNFDKHPPVDAIALMIKVFCEDSFITIKKCLPLIDARYFAGKCFILAFSDFEFNEGNIPNICKLAEQYHLPLHYAIKKKGMPQKGVHARLQVPQRLLSIYCPPVGCDVSTATIMAALSQPIL</sequence>
<name>A0A3S0ZFU2_ELYCH</name>
<dbReference type="PANTHER" id="PTHR34436">
    <property type="entry name" value="CENTROMERE PROTEIN M"/>
    <property type="match status" value="1"/>
</dbReference>
<dbReference type="EMBL" id="RQTK01000544">
    <property type="protein sequence ID" value="RUS77901.1"/>
    <property type="molecule type" value="Genomic_DNA"/>
</dbReference>
<evidence type="ECO:0000256" key="5">
    <source>
        <dbReference type="ARBA" id="ARBA00023242"/>
    </source>
</evidence>
<dbReference type="InterPro" id="IPR020987">
    <property type="entry name" value="Centromere_Cenp-M"/>
</dbReference>
<keyword evidence="9" id="KW-1185">Reference proteome</keyword>
<evidence type="ECO:0000256" key="1">
    <source>
        <dbReference type="ARBA" id="ARBA00004123"/>
    </source>
</evidence>
<dbReference type="Pfam" id="PF11111">
    <property type="entry name" value="CENP-M"/>
    <property type="match status" value="1"/>
</dbReference>
<feature type="region of interest" description="Disordered" evidence="7">
    <location>
        <begin position="1"/>
        <end position="41"/>
    </location>
</feature>
<keyword evidence="4" id="KW-0158">Chromosome</keyword>
<keyword evidence="6" id="KW-0137">Centromere</keyword>
<dbReference type="GO" id="GO:0005634">
    <property type="term" value="C:nucleus"/>
    <property type="evidence" value="ECO:0007669"/>
    <property type="project" value="UniProtKB-SubCell"/>
</dbReference>
<dbReference type="Proteomes" id="UP000271974">
    <property type="component" value="Unassembled WGS sequence"/>
</dbReference>
<evidence type="ECO:0000256" key="3">
    <source>
        <dbReference type="ARBA" id="ARBA00016382"/>
    </source>
</evidence>
<evidence type="ECO:0000313" key="8">
    <source>
        <dbReference type="EMBL" id="RUS77901.1"/>
    </source>
</evidence>
<evidence type="ECO:0000256" key="2">
    <source>
        <dbReference type="ARBA" id="ARBA00004584"/>
    </source>
</evidence>
<evidence type="ECO:0000256" key="6">
    <source>
        <dbReference type="ARBA" id="ARBA00023328"/>
    </source>
</evidence>
<proteinExistence type="predicted"/>
<organism evidence="8 9">
    <name type="scientific">Elysia chlorotica</name>
    <name type="common">Eastern emerald elysia</name>
    <name type="synonym">Sea slug</name>
    <dbReference type="NCBI Taxonomy" id="188477"/>
    <lineage>
        <taxon>Eukaryota</taxon>
        <taxon>Metazoa</taxon>
        <taxon>Spiralia</taxon>
        <taxon>Lophotrochozoa</taxon>
        <taxon>Mollusca</taxon>
        <taxon>Gastropoda</taxon>
        <taxon>Heterobranchia</taxon>
        <taxon>Euthyneura</taxon>
        <taxon>Panpulmonata</taxon>
        <taxon>Sacoglossa</taxon>
        <taxon>Placobranchoidea</taxon>
        <taxon>Plakobranchidae</taxon>
        <taxon>Elysia</taxon>
    </lineage>
</organism>
<comment type="subcellular location">
    <subcellularLocation>
        <location evidence="2">Chromosome</location>
        <location evidence="2">Centromere</location>
    </subcellularLocation>
    <subcellularLocation>
        <location evidence="1">Nucleus</location>
    </subcellularLocation>
</comment>
<gene>
    <name evidence="8" type="ORF">EGW08_014332</name>
</gene>
<dbReference type="OrthoDB" id="2386686at2759"/>
<evidence type="ECO:0000313" key="9">
    <source>
        <dbReference type="Proteomes" id="UP000271974"/>
    </source>
</evidence>
<dbReference type="InterPro" id="IPR027417">
    <property type="entry name" value="P-loop_NTPase"/>
</dbReference>
<evidence type="ECO:0000256" key="7">
    <source>
        <dbReference type="SAM" id="MobiDB-lite"/>
    </source>
</evidence>
<dbReference type="AlphaFoldDB" id="A0A3S0ZFU2"/>
<feature type="compositionally biased region" description="Basic and acidic residues" evidence="7">
    <location>
        <begin position="27"/>
        <end position="41"/>
    </location>
</feature>
<reference evidence="8 9" key="1">
    <citation type="submission" date="2019-01" db="EMBL/GenBank/DDBJ databases">
        <title>A draft genome assembly of the solar-powered sea slug Elysia chlorotica.</title>
        <authorList>
            <person name="Cai H."/>
            <person name="Li Q."/>
            <person name="Fang X."/>
            <person name="Li J."/>
            <person name="Curtis N.E."/>
            <person name="Altenburger A."/>
            <person name="Shibata T."/>
            <person name="Feng M."/>
            <person name="Maeda T."/>
            <person name="Schwartz J.A."/>
            <person name="Shigenobu S."/>
            <person name="Lundholm N."/>
            <person name="Nishiyama T."/>
            <person name="Yang H."/>
            <person name="Hasebe M."/>
            <person name="Li S."/>
            <person name="Pierce S.K."/>
            <person name="Wang J."/>
        </authorList>
    </citation>
    <scope>NUCLEOTIDE SEQUENCE [LARGE SCALE GENOMIC DNA]</scope>
    <source>
        <strain evidence="8">EC2010</strain>
        <tissue evidence="8">Whole organism of an adult</tissue>
    </source>
</reference>
<keyword evidence="5" id="KW-0539">Nucleus</keyword>
<evidence type="ECO:0000256" key="4">
    <source>
        <dbReference type="ARBA" id="ARBA00022454"/>
    </source>
</evidence>
<dbReference type="GO" id="GO:0000775">
    <property type="term" value="C:chromosome, centromeric region"/>
    <property type="evidence" value="ECO:0007669"/>
    <property type="project" value="UniProtKB-SubCell"/>
</dbReference>
<comment type="caution">
    <text evidence="8">The sequence shown here is derived from an EMBL/GenBank/DDBJ whole genome shotgun (WGS) entry which is preliminary data.</text>
</comment>
<protein>
    <recommendedName>
        <fullName evidence="3">Centromere protein M</fullName>
    </recommendedName>
</protein>
<accession>A0A3S0ZFU2</accession>
<dbReference type="Gene3D" id="3.40.50.300">
    <property type="entry name" value="P-loop containing nucleotide triphosphate hydrolases"/>
    <property type="match status" value="1"/>
</dbReference>